<keyword evidence="3 9" id="KW-0963">Cytoplasm</keyword>
<keyword evidence="12" id="KW-1185">Reference proteome</keyword>
<keyword evidence="7 9" id="KW-0067">ATP-binding</keyword>
<dbReference type="RefSeq" id="WP_109215466.1">
    <property type="nucleotide sequence ID" value="NZ_CABMEW010000005.1"/>
</dbReference>
<dbReference type="NCBIfam" id="TIGR02707">
    <property type="entry name" value="butyr_kinase"/>
    <property type="match status" value="1"/>
</dbReference>
<evidence type="ECO:0000256" key="2">
    <source>
        <dbReference type="ARBA" id="ARBA00008748"/>
    </source>
</evidence>
<evidence type="ECO:0000313" key="11">
    <source>
        <dbReference type="EMBL" id="PWE86887.1"/>
    </source>
</evidence>
<dbReference type="InterPro" id="IPR043129">
    <property type="entry name" value="ATPase_NBD"/>
</dbReference>
<evidence type="ECO:0000256" key="10">
    <source>
        <dbReference type="RuleBase" id="RU003835"/>
    </source>
</evidence>
<sequence length="370" mass="40261">MKEFTVLTINPGSSSTKMGVVKGDKVIVNREVDHHKEDFAECKTFADQEPIRMAMIRKALEEEGIALSDLDAVAGRGVGLYPCAGGTYKIDELAYEHAKNDVGGIRHPASLGIIMSYKLGQELNIPAFFVNPMPTDELCDMARVTGIPGIYRPAKSHPLNQKQVAIHHSELMGKKYEDCNYIILHLGGGTSITAHEKGKMIDGNRAGDGQGPISPNRSGDLCVDDVIKCIKKGISPDEAKDYASSKGGLLAWCGTDDLREVKAMIANGDKKAELVYNTMIYSMGKWTAMMAGALKGKVDAILLTGGMARDTELCDKLAEYISWIAPIYNYAGSFETEALGFGAIRVLKGDEEAKTYTGKPVWNGFPWDKE</sequence>
<protein>
    <recommendedName>
        <fullName evidence="9">Probable butyrate kinase</fullName>
        <shortName evidence="9">BK</shortName>
        <ecNumber evidence="9">2.7.2.7</ecNumber>
    </recommendedName>
    <alternativeName>
        <fullName evidence="9">Branched-chain carboxylic acid kinase</fullName>
    </alternativeName>
</protein>
<dbReference type="Pfam" id="PF00871">
    <property type="entry name" value="Acetate_kinase"/>
    <property type="match status" value="1"/>
</dbReference>
<evidence type="ECO:0000256" key="7">
    <source>
        <dbReference type="ARBA" id="ARBA00022840"/>
    </source>
</evidence>
<dbReference type="OrthoDB" id="9771859at2"/>
<dbReference type="PIRSF" id="PIRSF036458">
    <property type="entry name" value="Butyrate_kin"/>
    <property type="match status" value="1"/>
</dbReference>
<dbReference type="GO" id="GO:0006083">
    <property type="term" value="P:acetate metabolic process"/>
    <property type="evidence" value="ECO:0007669"/>
    <property type="project" value="TreeGrafter"/>
</dbReference>
<dbReference type="GO" id="GO:0008776">
    <property type="term" value="F:acetate kinase activity"/>
    <property type="evidence" value="ECO:0007669"/>
    <property type="project" value="TreeGrafter"/>
</dbReference>
<comment type="subcellular location">
    <subcellularLocation>
        <location evidence="1 9">Cytoplasm</location>
    </subcellularLocation>
</comment>
<evidence type="ECO:0000256" key="4">
    <source>
        <dbReference type="ARBA" id="ARBA00022679"/>
    </source>
</evidence>
<dbReference type="InterPro" id="IPR000890">
    <property type="entry name" value="Aliphatic_acid_kin_short-chain"/>
</dbReference>
<evidence type="ECO:0000256" key="8">
    <source>
        <dbReference type="ARBA" id="ARBA00048596"/>
    </source>
</evidence>
<dbReference type="PANTHER" id="PTHR21060">
    <property type="entry name" value="ACETATE KINASE"/>
    <property type="match status" value="1"/>
</dbReference>
<comment type="similarity">
    <text evidence="2 9 10">Belongs to the acetokinase family.</text>
</comment>
<dbReference type="InterPro" id="IPR023865">
    <property type="entry name" value="Aliphatic_acid_kinase_CS"/>
</dbReference>
<dbReference type="GO" id="GO:0047761">
    <property type="term" value="F:butyrate kinase activity"/>
    <property type="evidence" value="ECO:0007669"/>
    <property type="project" value="UniProtKB-UniRule"/>
</dbReference>
<keyword evidence="5 9" id="KW-0547">Nucleotide-binding</keyword>
<dbReference type="PANTHER" id="PTHR21060:SF20">
    <property type="entry name" value="BUTYRATE KINASE 1-RELATED"/>
    <property type="match status" value="1"/>
</dbReference>
<dbReference type="SUPFAM" id="SSF53067">
    <property type="entry name" value="Actin-like ATPase domain"/>
    <property type="match status" value="2"/>
</dbReference>
<reference evidence="11 12" key="1">
    <citation type="submission" date="2014-09" db="EMBL/GenBank/DDBJ databases">
        <title>Butyrate-producing bacteria isolated from human gut.</title>
        <authorList>
            <person name="Zhang Q."/>
            <person name="Zhao L."/>
        </authorList>
    </citation>
    <scope>NUCLEOTIDE SEQUENCE [LARGE SCALE GENOMIC DNA]</scope>
    <source>
        <strain evidence="11 12">21</strain>
    </source>
</reference>
<comment type="caution">
    <text evidence="11">The sequence shown here is derived from an EMBL/GenBank/DDBJ whole genome shotgun (WGS) entry which is preliminary data.</text>
</comment>
<keyword evidence="4 9" id="KW-0808">Transferase</keyword>
<dbReference type="HAMAP" id="MF_00542">
    <property type="entry name" value="Butyrate_kinase"/>
    <property type="match status" value="1"/>
</dbReference>
<proteinExistence type="inferred from homology"/>
<dbReference type="NCBIfam" id="NF002834">
    <property type="entry name" value="PRK03011.1-5"/>
    <property type="match status" value="1"/>
</dbReference>
<evidence type="ECO:0000256" key="6">
    <source>
        <dbReference type="ARBA" id="ARBA00022777"/>
    </source>
</evidence>
<dbReference type="PRINTS" id="PR00471">
    <property type="entry name" value="ACETATEKNASE"/>
</dbReference>
<evidence type="ECO:0000256" key="3">
    <source>
        <dbReference type="ARBA" id="ARBA00022490"/>
    </source>
</evidence>
<gene>
    <name evidence="9" type="primary">buk</name>
    <name evidence="11" type="ORF">LG34_07345</name>
</gene>
<comment type="catalytic activity">
    <reaction evidence="8 9">
        <text>butanoate + ATP = butanoyl phosphate + ADP</text>
        <dbReference type="Rhea" id="RHEA:13585"/>
        <dbReference type="ChEBI" id="CHEBI:17968"/>
        <dbReference type="ChEBI" id="CHEBI:30616"/>
        <dbReference type="ChEBI" id="CHEBI:58079"/>
        <dbReference type="ChEBI" id="CHEBI:456216"/>
        <dbReference type="EC" id="2.7.2.7"/>
    </reaction>
</comment>
<evidence type="ECO:0000256" key="1">
    <source>
        <dbReference type="ARBA" id="ARBA00004496"/>
    </source>
</evidence>
<dbReference type="PROSITE" id="PS01075">
    <property type="entry name" value="ACETATE_KINASE_1"/>
    <property type="match status" value="1"/>
</dbReference>
<evidence type="ECO:0000313" key="12">
    <source>
        <dbReference type="Proteomes" id="UP000245288"/>
    </source>
</evidence>
<dbReference type="GO" id="GO:0005737">
    <property type="term" value="C:cytoplasm"/>
    <property type="evidence" value="ECO:0007669"/>
    <property type="project" value="UniProtKB-SubCell"/>
</dbReference>
<dbReference type="EMBL" id="JRFU01000079">
    <property type="protein sequence ID" value="PWE86887.1"/>
    <property type="molecule type" value="Genomic_DNA"/>
</dbReference>
<dbReference type="CDD" id="cd24011">
    <property type="entry name" value="ASKHA_NBD_BK"/>
    <property type="match status" value="1"/>
</dbReference>
<name>A0A2V1JPV2_EUBRA</name>
<dbReference type="InterPro" id="IPR011245">
    <property type="entry name" value="Butyrate_kin"/>
</dbReference>
<dbReference type="GO" id="GO:0005524">
    <property type="term" value="F:ATP binding"/>
    <property type="evidence" value="ECO:0007669"/>
    <property type="project" value="UniProtKB-KW"/>
</dbReference>
<dbReference type="Gene3D" id="3.30.420.40">
    <property type="match status" value="2"/>
</dbReference>
<keyword evidence="6 9" id="KW-0418">Kinase</keyword>
<evidence type="ECO:0000256" key="5">
    <source>
        <dbReference type="ARBA" id="ARBA00022741"/>
    </source>
</evidence>
<dbReference type="AlphaFoldDB" id="A0A2V1JPV2"/>
<dbReference type="EC" id="2.7.2.7" evidence="9"/>
<evidence type="ECO:0000256" key="9">
    <source>
        <dbReference type="HAMAP-Rule" id="MF_00542"/>
    </source>
</evidence>
<dbReference type="Proteomes" id="UP000245288">
    <property type="component" value="Unassembled WGS sequence"/>
</dbReference>
<accession>A0A2V1JPV2</accession>
<organism evidence="11 12">
    <name type="scientific">Eubacterium ramulus</name>
    <dbReference type="NCBI Taxonomy" id="39490"/>
    <lineage>
        <taxon>Bacteria</taxon>
        <taxon>Bacillati</taxon>
        <taxon>Bacillota</taxon>
        <taxon>Clostridia</taxon>
        <taxon>Eubacteriales</taxon>
        <taxon>Eubacteriaceae</taxon>
        <taxon>Eubacterium</taxon>
    </lineage>
</organism>